<dbReference type="Proteomes" id="UP001157126">
    <property type="component" value="Unassembled WGS sequence"/>
</dbReference>
<accession>A0ABQ6IUZ9</accession>
<comment type="caution">
    <text evidence="1">The sequence shown here is derived from an EMBL/GenBank/DDBJ whole genome shotgun (WGS) entry which is preliminary data.</text>
</comment>
<dbReference type="RefSeq" id="WP_284305289.1">
    <property type="nucleotide sequence ID" value="NZ_BSUO01000001.1"/>
</dbReference>
<organism evidence="1 2">
    <name type="scientific">Mobilicoccus caccae</name>
    <dbReference type="NCBI Taxonomy" id="1859295"/>
    <lineage>
        <taxon>Bacteria</taxon>
        <taxon>Bacillati</taxon>
        <taxon>Actinomycetota</taxon>
        <taxon>Actinomycetes</taxon>
        <taxon>Micrococcales</taxon>
        <taxon>Dermatophilaceae</taxon>
        <taxon>Mobilicoccus</taxon>
    </lineage>
</organism>
<protein>
    <submittedName>
        <fullName evidence="1">Uncharacterized protein</fullName>
    </submittedName>
</protein>
<keyword evidence="2" id="KW-1185">Reference proteome</keyword>
<evidence type="ECO:0000313" key="1">
    <source>
        <dbReference type="EMBL" id="GMA41768.1"/>
    </source>
</evidence>
<dbReference type="EMBL" id="BSUO01000001">
    <property type="protein sequence ID" value="GMA41768.1"/>
    <property type="molecule type" value="Genomic_DNA"/>
</dbReference>
<reference evidence="2" key="1">
    <citation type="journal article" date="2019" name="Int. J. Syst. Evol. Microbiol.">
        <title>The Global Catalogue of Microorganisms (GCM) 10K type strain sequencing project: providing services to taxonomists for standard genome sequencing and annotation.</title>
        <authorList>
            <consortium name="The Broad Institute Genomics Platform"/>
            <consortium name="The Broad Institute Genome Sequencing Center for Infectious Disease"/>
            <person name="Wu L."/>
            <person name="Ma J."/>
        </authorList>
    </citation>
    <scope>NUCLEOTIDE SEQUENCE [LARGE SCALE GENOMIC DNA]</scope>
    <source>
        <strain evidence="2">NBRC 113072</strain>
    </source>
</reference>
<gene>
    <name evidence="1" type="ORF">GCM10025883_38130</name>
</gene>
<name>A0ABQ6IUZ9_9MICO</name>
<proteinExistence type="predicted"/>
<sequence length="90" mass="10649">MPIVFEKLNEGNEVVWAKGRHPDRVYAYRSFVARWGRDAGHPSRYVYKVFDEKKDLDEPEEWDWTGYVVSTTPGGRKQLRLARIVHETRV</sequence>
<evidence type="ECO:0000313" key="2">
    <source>
        <dbReference type="Proteomes" id="UP001157126"/>
    </source>
</evidence>